<reference evidence="5" key="1">
    <citation type="submission" date="2011-07" db="EMBL/GenBank/DDBJ databases">
        <authorList>
            <consortium name="Caenorhabditis brenneri Sequencing and Analysis Consortium"/>
            <person name="Wilson R.K."/>
        </authorList>
    </citation>
    <scope>NUCLEOTIDE SEQUENCE [LARGE SCALE GENOMIC DNA]</scope>
    <source>
        <strain evidence="5">PB2801</strain>
    </source>
</reference>
<evidence type="ECO:0000259" key="3">
    <source>
        <dbReference type="Pfam" id="PF13359"/>
    </source>
</evidence>
<organism evidence="5">
    <name type="scientific">Caenorhabditis brenneri</name>
    <name type="common">Nematode worm</name>
    <dbReference type="NCBI Taxonomy" id="135651"/>
    <lineage>
        <taxon>Eukaryota</taxon>
        <taxon>Metazoa</taxon>
        <taxon>Ecdysozoa</taxon>
        <taxon>Nematoda</taxon>
        <taxon>Chromadorea</taxon>
        <taxon>Rhabditida</taxon>
        <taxon>Rhabditina</taxon>
        <taxon>Rhabditomorpha</taxon>
        <taxon>Rhabditoidea</taxon>
        <taxon>Rhabditidae</taxon>
        <taxon>Peloderinae</taxon>
        <taxon>Caenorhabditis</taxon>
    </lineage>
</organism>
<name>G0MUP1_CAEBE</name>
<dbReference type="AlphaFoldDB" id="G0MUP1"/>
<dbReference type="InParanoid" id="G0MUP1"/>
<dbReference type="GO" id="GO:0046872">
    <property type="term" value="F:metal ion binding"/>
    <property type="evidence" value="ECO:0007669"/>
    <property type="project" value="UniProtKB-KW"/>
</dbReference>
<keyword evidence="5" id="KW-1185">Reference proteome</keyword>
<dbReference type="Proteomes" id="UP000008068">
    <property type="component" value="Unassembled WGS sequence"/>
</dbReference>
<evidence type="ECO:0000256" key="2">
    <source>
        <dbReference type="ARBA" id="ARBA00022723"/>
    </source>
</evidence>
<keyword evidence="2" id="KW-0479">Metal-binding</keyword>
<protein>
    <recommendedName>
        <fullName evidence="3">DDE Tnp4 domain-containing protein</fullName>
    </recommendedName>
</protein>
<gene>
    <name evidence="4" type="ORF">CAEBREN_11195</name>
</gene>
<feature type="domain" description="DDE Tnp4" evidence="3">
    <location>
        <begin position="110"/>
        <end position="233"/>
    </location>
</feature>
<evidence type="ECO:0000313" key="5">
    <source>
        <dbReference type="Proteomes" id="UP000008068"/>
    </source>
</evidence>
<proteinExistence type="predicted"/>
<sequence length="274" mass="31727">MSTLSARDRKVINLAILQLLRKKKMILNAAVRWVNEDMRNREDQKSFKNDNLRHFVKLCNRLEDKEDAECRKFTFIPKQIVDEVKKSFELEYTANNFKLSSFQMTILFLQFVAGGTPGSVNDATIFNQSQLKQLLEDGSSLPPPKYWSEQVVMPSFIVGDGIFPLLTNLMKPYSRRNLTTEEAVFNRVLSNARVKMEHAFGMQSGKFRCMRRELECSYDKSVEVVISLCNLHNLILSMRTTRSSRTDELDEAPVNPYANPKEQREALKYLLNEP</sequence>
<evidence type="ECO:0000313" key="4">
    <source>
        <dbReference type="EMBL" id="EGT44494.1"/>
    </source>
</evidence>
<accession>G0MUP1</accession>
<comment type="cofactor">
    <cofactor evidence="1">
        <name>a divalent metal cation</name>
        <dbReference type="ChEBI" id="CHEBI:60240"/>
    </cofactor>
</comment>
<dbReference type="eggNOG" id="KOG4585">
    <property type="taxonomic scope" value="Eukaryota"/>
</dbReference>
<dbReference type="InterPro" id="IPR027806">
    <property type="entry name" value="HARBI1_dom"/>
</dbReference>
<dbReference type="STRING" id="135651.G0MUP1"/>
<dbReference type="Pfam" id="PF13359">
    <property type="entry name" value="DDE_Tnp_4"/>
    <property type="match status" value="1"/>
</dbReference>
<dbReference type="OrthoDB" id="5854266at2759"/>
<evidence type="ECO:0000256" key="1">
    <source>
        <dbReference type="ARBA" id="ARBA00001968"/>
    </source>
</evidence>
<dbReference type="EMBL" id="GL379813">
    <property type="protein sequence ID" value="EGT44494.1"/>
    <property type="molecule type" value="Genomic_DNA"/>
</dbReference>
<dbReference type="HOGENOM" id="CLU_1016448_0_0_1"/>